<feature type="binding site" evidence="7">
    <location>
        <position position="178"/>
    </location>
    <ligand>
        <name>Zn(2+)</name>
        <dbReference type="ChEBI" id="CHEBI:29105"/>
    </ligand>
</feature>
<dbReference type="HAMAP" id="MF_03111">
    <property type="entry name" value="Coq4"/>
    <property type="match status" value="1"/>
</dbReference>
<comment type="cofactor">
    <cofactor evidence="7">
        <name>Zn(2+)</name>
        <dbReference type="ChEBI" id="CHEBI:29105"/>
    </cofactor>
</comment>
<keyword evidence="3 7" id="KW-0496">Mitochondrion</keyword>
<comment type="similarity">
    <text evidence="7">Belongs to the COQ4 family.</text>
</comment>
<evidence type="ECO:0000256" key="5">
    <source>
        <dbReference type="ARBA" id="ARBA00023239"/>
    </source>
</evidence>
<comment type="subcellular location">
    <subcellularLocation>
        <location evidence="7">Mitochondrion inner membrane</location>
        <topology evidence="7">Peripheral membrane protein</topology>
        <orientation evidence="7">Matrix side</orientation>
    </subcellularLocation>
</comment>
<comment type="subunit">
    <text evidence="7">Component of a multi-subunit COQ enzyme complex, composed of at least COQ3, COQ4, COQ5, COQ6, COQ7 and COQ9.</text>
</comment>
<comment type="function">
    <text evidence="7">Lyase that catalyzes the C1-decarboxylation of 4-hydroxy-3-methoxy-5-(all-trans-polyprenyl)benzoic acid into 2-methoxy-6-(all-trans-polyprenyl)phenol during ubiquinone biosynthesis.</text>
</comment>
<comment type="pathway">
    <text evidence="7">Cofactor biosynthesis; ubiquinone biosynthesis.</text>
</comment>
<evidence type="ECO:0000313" key="8">
    <source>
        <dbReference type="EMBL" id="KAJ1916324.1"/>
    </source>
</evidence>
<feature type="binding site" evidence="7">
    <location>
        <position position="179"/>
    </location>
    <ligand>
        <name>Zn(2+)</name>
        <dbReference type="ChEBI" id="CHEBI:29105"/>
    </ligand>
</feature>
<dbReference type="InterPro" id="IPR027540">
    <property type="entry name" value="Coq4_euk"/>
</dbReference>
<dbReference type="Proteomes" id="UP001150538">
    <property type="component" value="Unassembled WGS sequence"/>
</dbReference>
<reference evidence="8" key="1">
    <citation type="submission" date="2022-07" db="EMBL/GenBank/DDBJ databases">
        <title>Phylogenomic reconstructions and comparative analyses of Kickxellomycotina fungi.</title>
        <authorList>
            <person name="Reynolds N.K."/>
            <person name="Stajich J.E."/>
            <person name="Barry K."/>
            <person name="Grigoriev I.V."/>
            <person name="Crous P."/>
            <person name="Smith M.E."/>
        </authorList>
    </citation>
    <scope>NUCLEOTIDE SEQUENCE</scope>
    <source>
        <strain evidence="8">NBRC 100468</strain>
    </source>
</reference>
<gene>
    <name evidence="7 8" type="primary">COQ4</name>
    <name evidence="8" type="ORF">H4219_003852</name>
</gene>
<organism evidence="8 9">
    <name type="scientific">Mycoemilia scoparia</name>
    <dbReference type="NCBI Taxonomy" id="417184"/>
    <lineage>
        <taxon>Eukaryota</taxon>
        <taxon>Fungi</taxon>
        <taxon>Fungi incertae sedis</taxon>
        <taxon>Zoopagomycota</taxon>
        <taxon>Kickxellomycotina</taxon>
        <taxon>Kickxellomycetes</taxon>
        <taxon>Kickxellales</taxon>
        <taxon>Kickxellaceae</taxon>
        <taxon>Mycoemilia</taxon>
    </lineage>
</organism>
<dbReference type="GO" id="GO:0120539">
    <property type="term" value="F:4-hydroxy-3-methoxy-5-polyprenylbenzoate decarboxylase activity"/>
    <property type="evidence" value="ECO:0007669"/>
    <property type="project" value="UniProtKB-EC"/>
</dbReference>
<dbReference type="EMBL" id="JANBPU010000107">
    <property type="protein sequence ID" value="KAJ1916324.1"/>
    <property type="molecule type" value="Genomic_DNA"/>
</dbReference>
<accession>A0A9W8DMA9</accession>
<comment type="caution">
    <text evidence="8">The sequence shown here is derived from an EMBL/GenBank/DDBJ whole genome shotgun (WGS) entry which is preliminary data.</text>
</comment>
<evidence type="ECO:0000256" key="1">
    <source>
        <dbReference type="ARBA" id="ARBA00022688"/>
    </source>
</evidence>
<evidence type="ECO:0000256" key="6">
    <source>
        <dbReference type="ARBA" id="ARBA00081568"/>
    </source>
</evidence>
<proteinExistence type="inferred from homology"/>
<evidence type="ECO:0000256" key="4">
    <source>
        <dbReference type="ARBA" id="ARBA00023136"/>
    </source>
</evidence>
<name>A0A9W8DMA9_9FUNG</name>
<evidence type="ECO:0000256" key="2">
    <source>
        <dbReference type="ARBA" id="ARBA00022792"/>
    </source>
</evidence>
<keyword evidence="4 7" id="KW-0472">Membrane</keyword>
<keyword evidence="7" id="KW-0862">Zinc</keyword>
<dbReference type="GO" id="GO:0031314">
    <property type="term" value="C:extrinsic component of mitochondrial inner membrane"/>
    <property type="evidence" value="ECO:0007669"/>
    <property type="project" value="UniProtKB-UniRule"/>
</dbReference>
<evidence type="ECO:0000313" key="9">
    <source>
        <dbReference type="Proteomes" id="UP001150538"/>
    </source>
</evidence>
<sequence length="276" mass="31059">MSLIKSALSTVLRSATSPIAIGGMAAVGVVKAVQGFKSPNAKLGSTRNPYPLYDGHKPTSTPQKLMVAAGSALLSVSDPTNPDHIAVLGDITSIPYLSRVRDMMLRDPTGRQILKERPRIHFTPEEWEGLGKMPSNTFGYAYYNYMESQNISWETRTKVQYIDDEELAYIMTRHREIHDFYHTILGLSISVSDELTLKWFEYTQTGLPVGLLAGTFGSLLLQPKQKLAFYSVYMPWAIKCAKNAKPLFNVYWEKQWDKPIEVLRSLLNLAVKPDLK</sequence>
<protein>
    <recommendedName>
        <fullName evidence="6">4-hydroxy-3-methoxy-5-polyprenylbenzoate decarboxylase</fullName>
    </recommendedName>
</protein>
<dbReference type="OrthoDB" id="4249at2759"/>
<keyword evidence="5 7" id="KW-0456">Lyase</keyword>
<keyword evidence="8" id="KW-0830">Ubiquinone</keyword>
<comment type="catalytic activity">
    <reaction evidence="7">
        <text>a 4-hydroxy-3-methoxy-5-(all-trans-polyprenyl)benzoate + H(+) = a 2-methoxy-6-(all-trans-polyprenyl)phenol + CO2</text>
        <dbReference type="Rhea" id="RHEA:81179"/>
        <dbReference type="Rhea" id="RHEA-COMP:9551"/>
        <dbReference type="Rhea" id="RHEA-COMP:10931"/>
        <dbReference type="ChEBI" id="CHEBI:15378"/>
        <dbReference type="ChEBI" id="CHEBI:16526"/>
        <dbReference type="ChEBI" id="CHEBI:62731"/>
        <dbReference type="ChEBI" id="CHEBI:84443"/>
        <dbReference type="EC" id="4.1.1.130"/>
    </reaction>
</comment>
<dbReference type="InterPro" id="IPR007715">
    <property type="entry name" value="Coq4"/>
</dbReference>
<evidence type="ECO:0000256" key="7">
    <source>
        <dbReference type="HAMAP-Rule" id="MF_03111"/>
    </source>
</evidence>
<keyword evidence="9" id="KW-1185">Reference proteome</keyword>
<dbReference type="Pfam" id="PF05019">
    <property type="entry name" value="Coq4"/>
    <property type="match status" value="1"/>
</dbReference>
<keyword evidence="7" id="KW-0479">Metal-binding</keyword>
<keyword evidence="2 7" id="KW-0999">Mitochondrion inner membrane</keyword>
<dbReference type="GO" id="GO:0008270">
    <property type="term" value="F:zinc ion binding"/>
    <property type="evidence" value="ECO:0007669"/>
    <property type="project" value="UniProtKB-UniRule"/>
</dbReference>
<dbReference type="PANTHER" id="PTHR12922">
    <property type="entry name" value="UBIQUINONE BIOSYNTHESIS PROTEIN"/>
    <property type="match status" value="1"/>
</dbReference>
<feature type="binding site" evidence="7">
    <location>
        <position position="182"/>
    </location>
    <ligand>
        <name>Zn(2+)</name>
        <dbReference type="ChEBI" id="CHEBI:29105"/>
    </ligand>
</feature>
<dbReference type="AlphaFoldDB" id="A0A9W8DMA9"/>
<keyword evidence="1 7" id="KW-0831">Ubiquinone biosynthesis</keyword>
<evidence type="ECO:0000256" key="3">
    <source>
        <dbReference type="ARBA" id="ARBA00023128"/>
    </source>
</evidence>
<feature type="binding site" evidence="7">
    <location>
        <position position="194"/>
    </location>
    <ligand>
        <name>Zn(2+)</name>
        <dbReference type="ChEBI" id="CHEBI:29105"/>
    </ligand>
</feature>
<dbReference type="PANTHER" id="PTHR12922:SF7">
    <property type="entry name" value="UBIQUINONE BIOSYNTHESIS PROTEIN COQ4 HOMOLOG, MITOCHONDRIAL"/>
    <property type="match status" value="1"/>
</dbReference>